<keyword evidence="1" id="KW-0812">Transmembrane</keyword>
<dbReference type="RefSeq" id="WP_115570217.1">
    <property type="nucleotide sequence ID" value="NZ_NXLT01000001.1"/>
</dbReference>
<name>A0A3D8IUL4_9HELI</name>
<evidence type="ECO:0000313" key="3">
    <source>
        <dbReference type="Proteomes" id="UP000256514"/>
    </source>
</evidence>
<dbReference type="AlphaFoldDB" id="A0A3D8IUL4"/>
<keyword evidence="1" id="KW-1133">Transmembrane helix</keyword>
<reference evidence="2 3" key="1">
    <citation type="submission" date="2018-04" db="EMBL/GenBank/DDBJ databases">
        <title>Novel Campyloabacter and Helicobacter Species and Strains.</title>
        <authorList>
            <person name="Mannion A.J."/>
            <person name="Shen Z."/>
            <person name="Fox J.G."/>
        </authorList>
    </citation>
    <scope>NUCLEOTIDE SEQUENCE [LARGE SCALE GENOMIC DNA]</scope>
    <source>
        <strain evidence="2 3">MIT 12-6600</strain>
    </source>
</reference>
<dbReference type="EMBL" id="NXLT01000001">
    <property type="protein sequence ID" value="RDU68251.1"/>
    <property type="molecule type" value="Genomic_DNA"/>
</dbReference>
<accession>A0A3D8IUL4</accession>
<feature type="transmembrane region" description="Helical" evidence="1">
    <location>
        <begin position="20"/>
        <end position="36"/>
    </location>
</feature>
<evidence type="ECO:0000313" key="2">
    <source>
        <dbReference type="EMBL" id="RDU68251.1"/>
    </source>
</evidence>
<feature type="transmembrane region" description="Helical" evidence="1">
    <location>
        <begin position="42"/>
        <end position="63"/>
    </location>
</feature>
<keyword evidence="1" id="KW-0472">Membrane</keyword>
<gene>
    <name evidence="2" type="ORF">CQA54_00065</name>
</gene>
<evidence type="ECO:0000256" key="1">
    <source>
        <dbReference type="SAM" id="Phobius"/>
    </source>
</evidence>
<proteinExistence type="predicted"/>
<keyword evidence="3" id="KW-1185">Reference proteome</keyword>
<protein>
    <submittedName>
        <fullName evidence="2">Uncharacterized protein</fullName>
    </submittedName>
</protein>
<dbReference type="Proteomes" id="UP000256514">
    <property type="component" value="Unassembled WGS sequence"/>
</dbReference>
<sequence length="75" mass="8708">MARIDALKEKLAELRRWQNYFITILIALVAFIATQYQKTDIYLIVASVASVIVMLVCIVIFHLKIKKLIKEIEQT</sequence>
<comment type="caution">
    <text evidence="2">The sequence shown here is derived from an EMBL/GenBank/DDBJ whole genome shotgun (WGS) entry which is preliminary data.</text>
</comment>
<organism evidence="2 3">
    <name type="scientific">Helicobacter equorum</name>
    <dbReference type="NCBI Taxonomy" id="361872"/>
    <lineage>
        <taxon>Bacteria</taxon>
        <taxon>Pseudomonadati</taxon>
        <taxon>Campylobacterota</taxon>
        <taxon>Epsilonproteobacteria</taxon>
        <taxon>Campylobacterales</taxon>
        <taxon>Helicobacteraceae</taxon>
        <taxon>Helicobacter</taxon>
    </lineage>
</organism>